<dbReference type="OrthoDB" id="142611at2157"/>
<comment type="caution">
    <text evidence="2">The sequence shown here is derived from an EMBL/GenBank/DDBJ whole genome shotgun (WGS) entry which is preliminary data.</text>
</comment>
<dbReference type="Pfam" id="PF14088">
    <property type="entry name" value="DUF4268"/>
    <property type="match status" value="1"/>
</dbReference>
<proteinExistence type="predicted"/>
<dbReference type="RefSeq" id="WP_154809570.1">
    <property type="nucleotide sequence ID" value="NZ_VIAQ01000014.1"/>
</dbReference>
<gene>
    <name evidence="2" type="ORF">FKV42_07130</name>
</gene>
<dbReference type="Gene3D" id="3.40.1350.10">
    <property type="match status" value="1"/>
</dbReference>
<dbReference type="Proteomes" id="UP000319335">
    <property type="component" value="Unassembled WGS sequence"/>
</dbReference>
<dbReference type="InterPro" id="IPR025364">
    <property type="entry name" value="DUF4268"/>
</dbReference>
<evidence type="ECO:0000313" key="2">
    <source>
        <dbReference type="EMBL" id="TQD25664.1"/>
    </source>
</evidence>
<organism evidence="2 3">
    <name type="scientific">Methanolobus vulcani</name>
    <dbReference type="NCBI Taxonomy" id="38026"/>
    <lineage>
        <taxon>Archaea</taxon>
        <taxon>Methanobacteriati</taxon>
        <taxon>Methanobacteriota</taxon>
        <taxon>Stenosarchaea group</taxon>
        <taxon>Methanomicrobia</taxon>
        <taxon>Methanosarcinales</taxon>
        <taxon>Methanosarcinaceae</taxon>
        <taxon>Methanolobus</taxon>
    </lineage>
</organism>
<reference evidence="2 3" key="1">
    <citation type="submission" date="2019-06" db="EMBL/GenBank/DDBJ databases">
        <title>Draft genome sequence of Methanolobus vulcani B1d.</title>
        <authorList>
            <person name="Creighbaum A.J."/>
            <person name="Ticak T."/>
            <person name="Hariraju D."/>
            <person name="Arivett B.A."/>
            <person name="Ferguson D.J.Jr."/>
        </authorList>
    </citation>
    <scope>NUCLEOTIDE SEQUENCE [LARGE SCALE GENOMIC DNA]</scope>
    <source>
        <strain evidence="2 3">B1d</strain>
    </source>
</reference>
<dbReference type="InterPro" id="IPR011856">
    <property type="entry name" value="tRNA_endonuc-like_dom_sf"/>
</dbReference>
<dbReference type="GO" id="GO:0003676">
    <property type="term" value="F:nucleic acid binding"/>
    <property type="evidence" value="ECO:0007669"/>
    <property type="project" value="InterPro"/>
</dbReference>
<dbReference type="EMBL" id="VIAQ01000014">
    <property type="protein sequence ID" value="TQD25664.1"/>
    <property type="molecule type" value="Genomic_DNA"/>
</dbReference>
<sequence>MKVGKIEKLPLREIWSHEAIDFTPWLEENIEILGEVIGLQLSVVEREKTIGTFSLDLLAEDADSNKVIIENQLETTDHKHLGQVLVYMIGLDAKTAIWICSDARQEHVNVINWLNEITPADMLFYLIKVEGIKIGDSLPAPLFTVTCAPSEDIKQMGKNKEEFAERHKLRLEFWERMLEKMKGRTQLHSNKSPTKNYWLSTTAGRPGLSYIYNITKDAASVGLYIDKGKDSEEINRQIFNIFHDKKDDIEANFGGPLIWDVVEGRRYCGIRWDTYDSGLFNQDKWDSLQNKLIDAMIRLERAFKKHIQELNI</sequence>
<dbReference type="AlphaFoldDB" id="A0A7Z8KRG8"/>
<evidence type="ECO:0000313" key="3">
    <source>
        <dbReference type="Proteomes" id="UP000319335"/>
    </source>
</evidence>
<evidence type="ECO:0000259" key="1">
    <source>
        <dbReference type="Pfam" id="PF14088"/>
    </source>
</evidence>
<protein>
    <submittedName>
        <fullName evidence="2">DUF4268 domain-containing protein</fullName>
    </submittedName>
</protein>
<accession>A0A7Z8KRG8</accession>
<name>A0A7Z8KRG8_9EURY</name>
<keyword evidence="3" id="KW-1185">Reference proteome</keyword>
<feature type="domain" description="DUF4268" evidence="1">
    <location>
        <begin position="169"/>
        <end position="306"/>
    </location>
</feature>